<sequence length="334" mass="37454">MQHYQVAGLSFSLIEEGQISKTEHFGYLESGSDKRVDDTIIFNACSISKFLTALLVMKLVEQGYFHLDEDVNNKLLSWKVPENHYTKVKKVTLRNLLCHQSGIKDPPASFSELQPMQAYPTMGEILNGQSSFCHMPIAVSYEPEREFHYSDAGFCIIQQLIEDVTGKPFSLVMDEFIFTPLNMKNSVFAPKLHDTEQYALACGHHRNGEVVPGKYPFYPYQAACGLWTTSKDLANVVLELMHALKGVSKIGICASHVNDLIQPQGCKEWTGLGVFLDGSQQEIKISSLGWGIGFQCMIVAYPYKEKGFVIMTNTDLGIHQMKGIIGEIYNAFMV</sequence>
<evidence type="ECO:0000313" key="3">
    <source>
        <dbReference type="Proteomes" id="UP001549363"/>
    </source>
</evidence>
<dbReference type="Pfam" id="PF00144">
    <property type="entry name" value="Beta-lactamase"/>
    <property type="match status" value="1"/>
</dbReference>
<dbReference type="InterPro" id="IPR012338">
    <property type="entry name" value="Beta-lactam/transpept-like"/>
</dbReference>
<comment type="caution">
    <text evidence="2">The sequence shown here is derived from an EMBL/GenBank/DDBJ whole genome shotgun (WGS) entry which is preliminary data.</text>
</comment>
<keyword evidence="3" id="KW-1185">Reference proteome</keyword>
<dbReference type="PANTHER" id="PTHR46825:SF12">
    <property type="entry name" value="PENICILLIN-BINDING PROTEIN 4"/>
    <property type="match status" value="1"/>
</dbReference>
<dbReference type="InterPro" id="IPR050491">
    <property type="entry name" value="AmpC-like"/>
</dbReference>
<name>A0ABV2PFH1_9BACI</name>
<gene>
    <name evidence="2" type="ORF">ABIA69_000815</name>
</gene>
<dbReference type="PANTHER" id="PTHR46825">
    <property type="entry name" value="D-ALANYL-D-ALANINE-CARBOXYPEPTIDASE/ENDOPEPTIDASE AMPH"/>
    <property type="match status" value="1"/>
</dbReference>
<accession>A0ABV2PFH1</accession>
<reference evidence="2 3" key="1">
    <citation type="submission" date="2024-06" db="EMBL/GenBank/DDBJ databases">
        <title>Sorghum-associated microbial communities from plants grown in Nebraska, USA.</title>
        <authorList>
            <person name="Schachtman D."/>
        </authorList>
    </citation>
    <scope>NUCLEOTIDE SEQUENCE [LARGE SCALE GENOMIC DNA]</scope>
    <source>
        <strain evidence="2 3">736</strain>
    </source>
</reference>
<feature type="domain" description="Beta-lactamase-related" evidence="1">
    <location>
        <begin position="1"/>
        <end position="316"/>
    </location>
</feature>
<evidence type="ECO:0000259" key="1">
    <source>
        <dbReference type="Pfam" id="PF00144"/>
    </source>
</evidence>
<dbReference type="InterPro" id="IPR001466">
    <property type="entry name" value="Beta-lactam-related"/>
</dbReference>
<dbReference type="Gene3D" id="3.40.710.10">
    <property type="entry name" value="DD-peptidase/beta-lactamase superfamily"/>
    <property type="match status" value="1"/>
</dbReference>
<dbReference type="EMBL" id="JBEPSB010000002">
    <property type="protein sequence ID" value="MET4559672.1"/>
    <property type="molecule type" value="Genomic_DNA"/>
</dbReference>
<protein>
    <submittedName>
        <fullName evidence="2">CubicO group peptidase (Beta-lactamase class C family)</fullName>
    </submittedName>
</protein>
<dbReference type="Proteomes" id="UP001549363">
    <property type="component" value="Unassembled WGS sequence"/>
</dbReference>
<dbReference type="SUPFAM" id="SSF56601">
    <property type="entry name" value="beta-lactamase/transpeptidase-like"/>
    <property type="match status" value="1"/>
</dbReference>
<organism evidence="2 3">
    <name type="scientific">Lysinibacillus parviboronicapiens</name>
    <dbReference type="NCBI Taxonomy" id="436516"/>
    <lineage>
        <taxon>Bacteria</taxon>
        <taxon>Bacillati</taxon>
        <taxon>Bacillota</taxon>
        <taxon>Bacilli</taxon>
        <taxon>Bacillales</taxon>
        <taxon>Bacillaceae</taxon>
        <taxon>Lysinibacillus</taxon>
    </lineage>
</organism>
<evidence type="ECO:0000313" key="2">
    <source>
        <dbReference type="EMBL" id="MET4559672.1"/>
    </source>
</evidence>
<proteinExistence type="predicted"/>